<evidence type="ECO:0000256" key="7">
    <source>
        <dbReference type="PIRSR" id="PIRSR029256-1"/>
    </source>
</evidence>
<dbReference type="PANTHER" id="PTHR42971:SF1">
    <property type="entry name" value="TRNA (CYTIDINE(34)-2'-O)-METHYLTRANSFERASE"/>
    <property type="match status" value="1"/>
</dbReference>
<dbReference type="InterPro" id="IPR029026">
    <property type="entry name" value="tRNA_m1G_MTases_N"/>
</dbReference>
<dbReference type="EMBL" id="JNAO01000011">
    <property type="protein sequence ID" value="KGG00977.1"/>
    <property type="molecule type" value="Genomic_DNA"/>
</dbReference>
<feature type="binding site" evidence="7">
    <location>
        <position position="121"/>
    </location>
    <ligand>
        <name>S-adenosyl-L-methionine</name>
        <dbReference type="ChEBI" id="CHEBI:59789"/>
    </ligand>
</feature>
<comment type="caution">
    <text evidence="6">Lacks conserved residue(s) required for the propagation of feature annotation.</text>
</comment>
<evidence type="ECO:0000256" key="5">
    <source>
        <dbReference type="ARBA" id="ARBA00022694"/>
    </source>
</evidence>
<organism evidence="9 10">
    <name type="scientific">Prochlorococcus marinus str. MIT 9314</name>
    <dbReference type="NCBI Taxonomy" id="167548"/>
    <lineage>
        <taxon>Bacteria</taxon>
        <taxon>Bacillati</taxon>
        <taxon>Cyanobacteriota</taxon>
        <taxon>Cyanophyceae</taxon>
        <taxon>Synechococcales</taxon>
        <taxon>Prochlorococcaceae</taxon>
        <taxon>Prochlorococcus</taxon>
    </lineage>
</organism>
<dbReference type="GO" id="GO:0002130">
    <property type="term" value="P:wobble position ribose methylation"/>
    <property type="evidence" value="ECO:0007669"/>
    <property type="project" value="TreeGrafter"/>
</dbReference>
<comment type="caution">
    <text evidence="9">The sequence shown here is derived from an EMBL/GenBank/DDBJ whole genome shotgun (WGS) entry which is preliminary data.</text>
</comment>
<evidence type="ECO:0000256" key="6">
    <source>
        <dbReference type="HAMAP-Rule" id="MF_01885"/>
    </source>
</evidence>
<dbReference type="GO" id="GO:0003723">
    <property type="term" value="F:RNA binding"/>
    <property type="evidence" value="ECO:0007669"/>
    <property type="project" value="InterPro"/>
</dbReference>
<feature type="binding site" evidence="6">
    <location>
        <position position="119"/>
    </location>
    <ligand>
        <name>S-adenosyl-L-methionine</name>
        <dbReference type="ChEBI" id="CHEBI:59789"/>
    </ligand>
</feature>
<comment type="similarity">
    <text evidence="6">Belongs to the class IV-like SAM-binding methyltransferase superfamily. RNA methyltransferase TrmH family. TrmL subfamily.</text>
</comment>
<protein>
    <recommendedName>
        <fullName evidence="6">Putative tRNA (cytidine(34)-2'-O)-methyltransferase</fullName>
        <ecNumber evidence="6">2.1.1.207</ecNumber>
    </recommendedName>
    <alternativeName>
        <fullName evidence="6">tRNA (cytidine/uridine-2'-O-)-methyltransferase</fullName>
    </alternativeName>
</protein>
<dbReference type="PIRSF" id="PIRSF029256">
    <property type="entry name" value="SpoU_TrmH_prd"/>
    <property type="match status" value="1"/>
</dbReference>
<dbReference type="GO" id="GO:0005737">
    <property type="term" value="C:cytoplasm"/>
    <property type="evidence" value="ECO:0007669"/>
    <property type="project" value="UniProtKB-SubCell"/>
</dbReference>
<dbReference type="EC" id="2.1.1.207" evidence="6"/>
<comment type="catalytic activity">
    <reaction evidence="6">
        <text>5-carboxymethylaminomethyluridine(34) in tRNA(Leu) + S-adenosyl-L-methionine = 5-carboxymethylaminomethyl-2'-O-methyluridine(34) in tRNA(Leu) + S-adenosyl-L-homocysteine + H(+)</text>
        <dbReference type="Rhea" id="RHEA:43088"/>
        <dbReference type="Rhea" id="RHEA-COMP:10333"/>
        <dbReference type="Rhea" id="RHEA-COMP:10334"/>
        <dbReference type="ChEBI" id="CHEBI:15378"/>
        <dbReference type="ChEBI" id="CHEBI:57856"/>
        <dbReference type="ChEBI" id="CHEBI:59789"/>
        <dbReference type="ChEBI" id="CHEBI:74508"/>
        <dbReference type="ChEBI" id="CHEBI:74511"/>
        <dbReference type="EC" id="2.1.1.207"/>
    </reaction>
</comment>
<proteinExistence type="inferred from homology"/>
<sequence>MEVALFEPRIPQNTGNIARSCAAFNIPLNLIEPLGFKLEDKYLKRAGLDYWPLVTVNQYENFEKFLASKSTKRIISFSKKNGLYLKDFKFKQEDILLFGREDLGLPDSIIDKSDFLVSIFMPNIQTVKNDQKGVRSLNLSVACGIAIYEAHKQINFQNGN</sequence>
<evidence type="ECO:0000313" key="9">
    <source>
        <dbReference type="EMBL" id="KGG00977.1"/>
    </source>
</evidence>
<dbReference type="InterPro" id="IPR029028">
    <property type="entry name" value="Alpha/beta_knot_MTases"/>
</dbReference>
<dbReference type="Proteomes" id="UP000030533">
    <property type="component" value="Unassembled WGS sequence"/>
</dbReference>
<accession>A0A0A2AJJ5</accession>
<keyword evidence="4 6" id="KW-0949">S-adenosyl-L-methionine</keyword>
<dbReference type="GO" id="GO:0141098">
    <property type="term" value="F:tRNA (cytidine(34)-2'-O)-methyltransferase activity"/>
    <property type="evidence" value="ECO:0007669"/>
    <property type="project" value="RHEA"/>
</dbReference>
<reference evidence="10" key="1">
    <citation type="journal article" date="2014" name="Sci. Data">
        <title>Genomes of diverse isolates of the marine cyanobacterium Prochlorococcus.</title>
        <authorList>
            <person name="Biller S."/>
            <person name="Berube P."/>
            <person name="Thompson J."/>
            <person name="Kelly L."/>
            <person name="Roggensack S."/>
            <person name="Awad L."/>
            <person name="Roache-Johnson K."/>
            <person name="Ding H."/>
            <person name="Giovannoni S.J."/>
            <person name="Moore L.R."/>
            <person name="Chisholm S.W."/>
        </authorList>
    </citation>
    <scope>NUCLEOTIDE SEQUENCE [LARGE SCALE GENOMIC DNA]</scope>
    <source>
        <strain evidence="10">MIT 9314</strain>
    </source>
</reference>
<keyword evidence="3 6" id="KW-0808">Transferase</keyword>
<dbReference type="Gene3D" id="3.40.1280.10">
    <property type="match status" value="1"/>
</dbReference>
<comment type="function">
    <text evidence="6">Could methylate the ribose at the nucleotide 34 wobble position in tRNA.</text>
</comment>
<dbReference type="eggNOG" id="COG0219">
    <property type="taxonomic scope" value="Bacteria"/>
</dbReference>
<gene>
    <name evidence="9" type="ORF">EU98_1186</name>
</gene>
<feature type="binding site" evidence="6 7">
    <location>
        <position position="99"/>
    </location>
    <ligand>
        <name>S-adenosyl-L-methionine</name>
        <dbReference type="ChEBI" id="CHEBI:59789"/>
    </ligand>
</feature>
<comment type="subcellular location">
    <subcellularLocation>
        <location evidence="6">Cytoplasm</location>
    </subcellularLocation>
</comment>
<dbReference type="AlphaFoldDB" id="A0A0A2AJJ5"/>
<dbReference type="SUPFAM" id="SSF75217">
    <property type="entry name" value="alpha/beta knot"/>
    <property type="match status" value="1"/>
</dbReference>
<dbReference type="GO" id="GO:0141102">
    <property type="term" value="F:tRNA (5-carboxymethylaminomethyluridine(34)-2'-O)-methyltransferase activity"/>
    <property type="evidence" value="ECO:0007669"/>
    <property type="project" value="RHEA"/>
</dbReference>
<dbReference type="RefSeq" id="WP_032515949.1">
    <property type="nucleotide sequence ID" value="NZ_JNAO01000011.1"/>
</dbReference>
<dbReference type="Pfam" id="PF00588">
    <property type="entry name" value="SpoU_methylase"/>
    <property type="match status" value="1"/>
</dbReference>
<evidence type="ECO:0000256" key="4">
    <source>
        <dbReference type="ARBA" id="ARBA00022691"/>
    </source>
</evidence>
<dbReference type="InterPro" id="IPR001537">
    <property type="entry name" value="SpoU_MeTrfase"/>
</dbReference>
<evidence type="ECO:0000313" key="10">
    <source>
        <dbReference type="Proteomes" id="UP000030533"/>
    </source>
</evidence>
<evidence type="ECO:0000259" key="8">
    <source>
        <dbReference type="Pfam" id="PF00588"/>
    </source>
</evidence>
<dbReference type="InterPro" id="IPR016914">
    <property type="entry name" value="TrmL"/>
</dbReference>
<dbReference type="STRING" id="167548.EU98_1186"/>
<name>A0A0A2AJJ5_PROMR</name>
<evidence type="ECO:0000256" key="1">
    <source>
        <dbReference type="ARBA" id="ARBA00022490"/>
    </source>
</evidence>
<comment type="catalytic activity">
    <reaction evidence="6">
        <text>cytidine(34) in tRNA + S-adenosyl-L-methionine = 2'-O-methylcytidine(34) in tRNA + S-adenosyl-L-homocysteine + H(+)</text>
        <dbReference type="Rhea" id="RHEA:43084"/>
        <dbReference type="Rhea" id="RHEA-COMP:10331"/>
        <dbReference type="Rhea" id="RHEA-COMP:10332"/>
        <dbReference type="ChEBI" id="CHEBI:15378"/>
        <dbReference type="ChEBI" id="CHEBI:57856"/>
        <dbReference type="ChEBI" id="CHEBI:59789"/>
        <dbReference type="ChEBI" id="CHEBI:74495"/>
        <dbReference type="ChEBI" id="CHEBI:82748"/>
        <dbReference type="EC" id="2.1.1.207"/>
    </reaction>
</comment>
<feature type="domain" description="tRNA/rRNA methyltransferase SpoU type" evidence="8">
    <location>
        <begin position="3"/>
        <end position="148"/>
    </location>
</feature>
<feature type="binding site" evidence="6 7">
    <location>
        <position position="136"/>
    </location>
    <ligand>
        <name>S-adenosyl-L-methionine</name>
        <dbReference type="ChEBI" id="CHEBI:59789"/>
    </ligand>
</feature>
<keyword evidence="2 6" id="KW-0489">Methyltransferase</keyword>
<dbReference type="PANTHER" id="PTHR42971">
    <property type="entry name" value="TRNA (CYTIDINE(34)-2'-O)-METHYLTRANSFERASE"/>
    <property type="match status" value="1"/>
</dbReference>
<dbReference type="HAMAP" id="MF_01885">
    <property type="entry name" value="tRNA_methyltr_TrmL"/>
    <property type="match status" value="1"/>
</dbReference>
<evidence type="ECO:0000256" key="2">
    <source>
        <dbReference type="ARBA" id="ARBA00022603"/>
    </source>
</evidence>
<evidence type="ECO:0000256" key="3">
    <source>
        <dbReference type="ARBA" id="ARBA00022679"/>
    </source>
</evidence>
<keyword evidence="1 6" id="KW-0963">Cytoplasm</keyword>
<keyword evidence="5 6" id="KW-0819">tRNA processing</keyword>
<dbReference type="CDD" id="cd18094">
    <property type="entry name" value="SpoU-like_TrmL"/>
    <property type="match status" value="1"/>
</dbReference>